<dbReference type="EMBL" id="GBXM01036915">
    <property type="protein sequence ID" value="JAH71662.1"/>
    <property type="molecule type" value="Transcribed_RNA"/>
</dbReference>
<reference evidence="1" key="2">
    <citation type="journal article" date="2015" name="Fish Shellfish Immunol.">
        <title>Early steps in the European eel (Anguilla anguilla)-Vibrio vulnificus interaction in the gills: Role of the RtxA13 toxin.</title>
        <authorList>
            <person name="Callol A."/>
            <person name="Pajuelo D."/>
            <person name="Ebbesson L."/>
            <person name="Teles M."/>
            <person name="MacKenzie S."/>
            <person name="Amaro C."/>
        </authorList>
    </citation>
    <scope>NUCLEOTIDE SEQUENCE</scope>
</reference>
<protein>
    <submittedName>
        <fullName evidence="1">Uncharacterized protein</fullName>
    </submittedName>
</protein>
<reference evidence="1" key="1">
    <citation type="submission" date="2014-11" db="EMBL/GenBank/DDBJ databases">
        <authorList>
            <person name="Amaro Gonzalez C."/>
        </authorList>
    </citation>
    <scope>NUCLEOTIDE SEQUENCE</scope>
</reference>
<dbReference type="EMBL" id="GBXM01058713">
    <property type="protein sequence ID" value="JAH49864.1"/>
    <property type="molecule type" value="Transcribed_RNA"/>
</dbReference>
<accession>A0A0E9V0T3</accession>
<evidence type="ECO:0000313" key="1">
    <source>
        <dbReference type="EMBL" id="JAH71662.1"/>
    </source>
</evidence>
<sequence length="17" mass="1960">MQKIAAAMQVCQIIQQR</sequence>
<dbReference type="AlphaFoldDB" id="A0A0E9V0T3"/>
<proteinExistence type="predicted"/>
<organism evidence="1">
    <name type="scientific">Anguilla anguilla</name>
    <name type="common">European freshwater eel</name>
    <name type="synonym">Muraena anguilla</name>
    <dbReference type="NCBI Taxonomy" id="7936"/>
    <lineage>
        <taxon>Eukaryota</taxon>
        <taxon>Metazoa</taxon>
        <taxon>Chordata</taxon>
        <taxon>Craniata</taxon>
        <taxon>Vertebrata</taxon>
        <taxon>Euteleostomi</taxon>
        <taxon>Actinopterygii</taxon>
        <taxon>Neopterygii</taxon>
        <taxon>Teleostei</taxon>
        <taxon>Anguilliformes</taxon>
        <taxon>Anguillidae</taxon>
        <taxon>Anguilla</taxon>
    </lineage>
</organism>
<name>A0A0E9V0T3_ANGAN</name>